<organism evidence="2 3">
    <name type="scientific">Gossypium anomalum</name>
    <dbReference type="NCBI Taxonomy" id="47600"/>
    <lineage>
        <taxon>Eukaryota</taxon>
        <taxon>Viridiplantae</taxon>
        <taxon>Streptophyta</taxon>
        <taxon>Embryophyta</taxon>
        <taxon>Tracheophyta</taxon>
        <taxon>Spermatophyta</taxon>
        <taxon>Magnoliopsida</taxon>
        <taxon>eudicotyledons</taxon>
        <taxon>Gunneridae</taxon>
        <taxon>Pentapetalae</taxon>
        <taxon>rosids</taxon>
        <taxon>malvids</taxon>
        <taxon>Malvales</taxon>
        <taxon>Malvaceae</taxon>
        <taxon>Malvoideae</taxon>
        <taxon>Gossypium</taxon>
    </lineage>
</organism>
<comment type="caution">
    <text evidence="2">The sequence shown here is derived from an EMBL/GenBank/DDBJ whole genome shotgun (WGS) entry which is preliminary data.</text>
</comment>
<accession>A0A8J5YZI7</accession>
<evidence type="ECO:0000313" key="2">
    <source>
        <dbReference type="EMBL" id="KAG8488251.1"/>
    </source>
</evidence>
<sequence length="56" mass="6553">MLEDQRKSLRRPTSTTEGELPTMEERVNLGVYGVKRKRSWVCWRGGVVEKVGAWWC</sequence>
<evidence type="ECO:0000256" key="1">
    <source>
        <dbReference type="SAM" id="MobiDB-lite"/>
    </source>
</evidence>
<name>A0A8J5YZI7_9ROSI</name>
<reference evidence="2 3" key="1">
    <citation type="journal article" date="2021" name="bioRxiv">
        <title>The Gossypium anomalum genome as a resource for cotton improvement and evolutionary analysis of hybrid incompatibility.</title>
        <authorList>
            <person name="Grover C.E."/>
            <person name="Yuan D."/>
            <person name="Arick M.A."/>
            <person name="Miller E.R."/>
            <person name="Hu G."/>
            <person name="Peterson D.G."/>
            <person name="Wendel J.F."/>
            <person name="Udall J.A."/>
        </authorList>
    </citation>
    <scope>NUCLEOTIDE SEQUENCE [LARGE SCALE GENOMIC DNA]</scope>
    <source>
        <strain evidence="2">JFW-Udall</strain>
        <tissue evidence="2">Leaf</tissue>
    </source>
</reference>
<feature type="region of interest" description="Disordered" evidence="1">
    <location>
        <begin position="1"/>
        <end position="21"/>
    </location>
</feature>
<protein>
    <submittedName>
        <fullName evidence="2">Uncharacterized protein</fullName>
    </submittedName>
</protein>
<dbReference type="AlphaFoldDB" id="A0A8J5YZI7"/>
<gene>
    <name evidence="2" type="ORF">CXB51_018823</name>
</gene>
<dbReference type="EMBL" id="JAHUZN010000007">
    <property type="protein sequence ID" value="KAG8488251.1"/>
    <property type="molecule type" value="Genomic_DNA"/>
</dbReference>
<proteinExistence type="predicted"/>
<dbReference type="Proteomes" id="UP000701853">
    <property type="component" value="Chromosome 7"/>
</dbReference>
<keyword evidence="3" id="KW-1185">Reference proteome</keyword>
<evidence type="ECO:0000313" key="3">
    <source>
        <dbReference type="Proteomes" id="UP000701853"/>
    </source>
</evidence>